<protein>
    <submittedName>
        <fullName evidence="8">DMT family transporter</fullName>
    </submittedName>
</protein>
<comment type="similarity">
    <text evidence="2">Belongs to the EamA transporter family.</text>
</comment>
<keyword evidence="9" id="KW-1185">Reference proteome</keyword>
<feature type="transmembrane region" description="Helical" evidence="6">
    <location>
        <begin position="247"/>
        <end position="271"/>
    </location>
</feature>
<dbReference type="InterPro" id="IPR050638">
    <property type="entry name" value="AA-Vitamin_Transporters"/>
</dbReference>
<dbReference type="Proteomes" id="UP000282977">
    <property type="component" value="Unassembled WGS sequence"/>
</dbReference>
<dbReference type="PANTHER" id="PTHR32322:SF2">
    <property type="entry name" value="EAMA DOMAIN-CONTAINING PROTEIN"/>
    <property type="match status" value="1"/>
</dbReference>
<evidence type="ECO:0000256" key="1">
    <source>
        <dbReference type="ARBA" id="ARBA00004141"/>
    </source>
</evidence>
<dbReference type="PANTHER" id="PTHR32322">
    <property type="entry name" value="INNER MEMBRANE TRANSPORTER"/>
    <property type="match status" value="1"/>
</dbReference>
<evidence type="ECO:0000256" key="2">
    <source>
        <dbReference type="ARBA" id="ARBA00007362"/>
    </source>
</evidence>
<feature type="domain" description="EamA" evidence="7">
    <location>
        <begin position="160"/>
        <end position="294"/>
    </location>
</feature>
<dbReference type="Pfam" id="PF00892">
    <property type="entry name" value="EamA"/>
    <property type="match status" value="2"/>
</dbReference>
<dbReference type="GO" id="GO:0016020">
    <property type="term" value="C:membrane"/>
    <property type="evidence" value="ECO:0007669"/>
    <property type="project" value="UniProtKB-SubCell"/>
</dbReference>
<feature type="transmembrane region" description="Helical" evidence="6">
    <location>
        <begin position="12"/>
        <end position="33"/>
    </location>
</feature>
<evidence type="ECO:0000256" key="5">
    <source>
        <dbReference type="ARBA" id="ARBA00023136"/>
    </source>
</evidence>
<dbReference type="SUPFAM" id="SSF103481">
    <property type="entry name" value="Multidrug resistance efflux transporter EmrE"/>
    <property type="match status" value="2"/>
</dbReference>
<evidence type="ECO:0000256" key="6">
    <source>
        <dbReference type="SAM" id="Phobius"/>
    </source>
</evidence>
<feature type="transmembrane region" description="Helical" evidence="6">
    <location>
        <begin position="190"/>
        <end position="210"/>
    </location>
</feature>
<evidence type="ECO:0000313" key="9">
    <source>
        <dbReference type="Proteomes" id="UP000282977"/>
    </source>
</evidence>
<feature type="transmembrane region" description="Helical" evidence="6">
    <location>
        <begin position="277"/>
        <end position="295"/>
    </location>
</feature>
<name>A0A437J888_9SPHN</name>
<dbReference type="InterPro" id="IPR000620">
    <property type="entry name" value="EamA_dom"/>
</dbReference>
<feature type="domain" description="EamA" evidence="7">
    <location>
        <begin position="13"/>
        <end position="145"/>
    </location>
</feature>
<keyword evidence="3 6" id="KW-0812">Transmembrane</keyword>
<proteinExistence type="inferred from homology"/>
<feature type="transmembrane region" description="Helical" evidence="6">
    <location>
        <begin position="216"/>
        <end position="240"/>
    </location>
</feature>
<feature type="transmembrane region" description="Helical" evidence="6">
    <location>
        <begin position="39"/>
        <end position="60"/>
    </location>
</feature>
<gene>
    <name evidence="8" type="ORF">ENE74_11410</name>
</gene>
<evidence type="ECO:0000256" key="3">
    <source>
        <dbReference type="ARBA" id="ARBA00022692"/>
    </source>
</evidence>
<feature type="transmembrane region" description="Helical" evidence="6">
    <location>
        <begin position="72"/>
        <end position="95"/>
    </location>
</feature>
<dbReference type="OrthoDB" id="9806889at2"/>
<evidence type="ECO:0000313" key="8">
    <source>
        <dbReference type="EMBL" id="RVT41206.1"/>
    </source>
</evidence>
<keyword evidence="4 6" id="KW-1133">Transmembrane helix</keyword>
<dbReference type="AlphaFoldDB" id="A0A437J888"/>
<comment type="subcellular location">
    <subcellularLocation>
        <location evidence="1">Membrane</location>
        <topology evidence="1">Multi-pass membrane protein</topology>
    </subcellularLocation>
</comment>
<feature type="transmembrane region" description="Helical" evidence="6">
    <location>
        <begin position="128"/>
        <end position="146"/>
    </location>
</feature>
<keyword evidence="5 6" id="KW-0472">Membrane</keyword>
<sequence>MAALGAYVWRQPYLLLGLTILFWSGNSIIGRAVRDDIPPLTLAALRWIGATAILLPFAVGPGRRDWPVLRDHWQIILVLGLSGVAAFNTLLYLGLGRTTASNALLIQASTPPFILLIAWMLEGQRTSVARLVGTALSMAGVMIVVTQGQVETLLHLRLNVGDIFVLIASVLWAVYTVLLPRRPDLHPLSFLCATFVVGVAVVTPLAAWELSHGARIVWTPMAIGAAFYVALFPSVIAYVFYTRGVSLVGGAVAGQFINAMPLVGALLAVLALGEPLAAYHLVGMATILLGIIWFTRTQ</sequence>
<evidence type="ECO:0000259" key="7">
    <source>
        <dbReference type="Pfam" id="PF00892"/>
    </source>
</evidence>
<feature type="transmembrane region" description="Helical" evidence="6">
    <location>
        <begin position="101"/>
        <end position="121"/>
    </location>
</feature>
<accession>A0A437J888</accession>
<feature type="transmembrane region" description="Helical" evidence="6">
    <location>
        <begin position="158"/>
        <end position="178"/>
    </location>
</feature>
<evidence type="ECO:0000256" key="4">
    <source>
        <dbReference type="ARBA" id="ARBA00022989"/>
    </source>
</evidence>
<comment type="caution">
    <text evidence="8">The sequence shown here is derived from an EMBL/GenBank/DDBJ whole genome shotgun (WGS) entry which is preliminary data.</text>
</comment>
<reference evidence="8 9" key="1">
    <citation type="submission" date="2019-01" db="EMBL/GenBank/DDBJ databases">
        <authorList>
            <person name="Chen W.-M."/>
        </authorList>
    </citation>
    <scope>NUCLEOTIDE SEQUENCE [LARGE SCALE GENOMIC DNA]</scope>
    <source>
        <strain evidence="8 9">TLA-22</strain>
    </source>
</reference>
<organism evidence="8 9">
    <name type="scientific">Sphingobium algorifonticola</name>
    <dbReference type="NCBI Taxonomy" id="2008318"/>
    <lineage>
        <taxon>Bacteria</taxon>
        <taxon>Pseudomonadati</taxon>
        <taxon>Pseudomonadota</taxon>
        <taxon>Alphaproteobacteria</taxon>
        <taxon>Sphingomonadales</taxon>
        <taxon>Sphingomonadaceae</taxon>
        <taxon>Sphingobium</taxon>
    </lineage>
</organism>
<dbReference type="EMBL" id="RZUL01000003">
    <property type="protein sequence ID" value="RVT41206.1"/>
    <property type="molecule type" value="Genomic_DNA"/>
</dbReference>
<dbReference type="InterPro" id="IPR037185">
    <property type="entry name" value="EmrE-like"/>
</dbReference>